<dbReference type="Proteomes" id="UP000007652">
    <property type="component" value="Unassembled WGS sequence"/>
</dbReference>
<dbReference type="RefSeq" id="WP_008908176.1">
    <property type="nucleotide sequence ID" value="NZ_CAKP01000036.1"/>
</dbReference>
<comment type="caution">
    <text evidence="1">The sequence shown here is derived from an EMBL/GenBank/DDBJ whole genome shotgun (WGS) entry which is preliminary data.</text>
</comment>
<dbReference type="AlphaFoldDB" id="I7LG06"/>
<dbReference type="NCBIfam" id="TIGR01634">
    <property type="entry name" value="tail_P2_I"/>
    <property type="match status" value="1"/>
</dbReference>
<dbReference type="STRING" id="857293.CAAU_0816"/>
<dbReference type="OrthoDB" id="90759at2"/>
<accession>I7LG06</accession>
<keyword evidence="2" id="KW-1185">Reference proteome</keyword>
<organism evidence="1 2">
    <name type="scientific">Caloramator australicus RC3</name>
    <dbReference type="NCBI Taxonomy" id="857293"/>
    <lineage>
        <taxon>Bacteria</taxon>
        <taxon>Bacillati</taxon>
        <taxon>Bacillota</taxon>
        <taxon>Clostridia</taxon>
        <taxon>Eubacteriales</taxon>
        <taxon>Clostridiaceae</taxon>
        <taxon>Caloramator</taxon>
    </lineage>
</organism>
<dbReference type="InterPro" id="IPR006521">
    <property type="entry name" value="Tail_protein_I"/>
</dbReference>
<dbReference type="EMBL" id="CAKP01000036">
    <property type="protein sequence ID" value="CCJ32900.1"/>
    <property type="molecule type" value="Genomic_DNA"/>
</dbReference>
<protein>
    <recommendedName>
        <fullName evidence="3">Phage tail protein I</fullName>
    </recommendedName>
</protein>
<dbReference type="Pfam" id="PF09684">
    <property type="entry name" value="Tail_P2_I"/>
    <property type="match status" value="1"/>
</dbReference>
<evidence type="ECO:0000313" key="1">
    <source>
        <dbReference type="EMBL" id="CCJ32900.1"/>
    </source>
</evidence>
<sequence>MNDIYNISILDILPSNLKTDSKIVAAAKAIDIELQKTSDQIKEAILLARIDELSEEKLDLLAWQFHVDYYDKQLDIERKRTMIKKSIEWHIKKGTVSSIEELIATTFGNKAEISEWFQYNGQPYTFKVTITNLVVYDNLVRKFLKALYSIKNVRSHLEALNIEMELSKPTDFIPIIEAINLAEQSYPDIEYKIIGAINNKVNLQCENKTYKFSYLLCNMPLCGTKPDLAKIGRTIQSILQMPTTAANYYFNYELCGTKYGISTIGLTHIDNLKFDMDSNVYSFTYEPCGTKYCQA</sequence>
<gene>
    <name evidence="1" type="ORF">CAAU_0816</name>
</gene>
<dbReference type="eggNOG" id="COG4385">
    <property type="taxonomic scope" value="Bacteria"/>
</dbReference>
<proteinExistence type="predicted"/>
<name>I7LG06_9CLOT</name>
<evidence type="ECO:0008006" key="3">
    <source>
        <dbReference type="Google" id="ProtNLM"/>
    </source>
</evidence>
<evidence type="ECO:0000313" key="2">
    <source>
        <dbReference type="Proteomes" id="UP000007652"/>
    </source>
</evidence>
<reference evidence="1 2" key="1">
    <citation type="journal article" date="2011" name="J. Bacteriol.">
        <title>Draft genome sequence of Caloramator australicus strain RC3T, a thermoanaerobe from the Great Artesian Basin of Australia.</title>
        <authorList>
            <person name="Ogg C.D."/>
            <person name="Patel B.K.C."/>
        </authorList>
    </citation>
    <scope>NUCLEOTIDE SEQUENCE [LARGE SCALE GENOMIC DNA]</scope>
    <source>
        <strain evidence="1 2">RC3</strain>
    </source>
</reference>